<name>A0A0F6YIS0_9BACT</name>
<feature type="transmembrane region" description="Helical" evidence="1">
    <location>
        <begin position="47"/>
        <end position="71"/>
    </location>
</feature>
<keyword evidence="1" id="KW-0812">Transmembrane</keyword>
<proteinExistence type="predicted"/>
<evidence type="ECO:0000313" key="3">
    <source>
        <dbReference type="Proteomes" id="UP000034883"/>
    </source>
</evidence>
<evidence type="ECO:0000256" key="1">
    <source>
        <dbReference type="SAM" id="Phobius"/>
    </source>
</evidence>
<keyword evidence="3" id="KW-1185">Reference proteome</keyword>
<dbReference type="EMBL" id="CP011125">
    <property type="protein sequence ID" value="AKF06497.1"/>
    <property type="molecule type" value="Genomic_DNA"/>
</dbReference>
<accession>A0A0F6YIS0</accession>
<dbReference type="RefSeq" id="WP_053233663.1">
    <property type="nucleotide sequence ID" value="NZ_CP011125.1"/>
</dbReference>
<keyword evidence="1" id="KW-1133">Transmembrane helix</keyword>
<dbReference type="AlphaFoldDB" id="A0A0F6YIS0"/>
<keyword evidence="1" id="KW-0472">Membrane</keyword>
<organism evidence="2 3">
    <name type="scientific">Sandaracinus amylolyticus</name>
    <dbReference type="NCBI Taxonomy" id="927083"/>
    <lineage>
        <taxon>Bacteria</taxon>
        <taxon>Pseudomonadati</taxon>
        <taxon>Myxococcota</taxon>
        <taxon>Polyangia</taxon>
        <taxon>Polyangiales</taxon>
        <taxon>Sandaracinaceae</taxon>
        <taxon>Sandaracinus</taxon>
    </lineage>
</organism>
<protein>
    <submittedName>
        <fullName evidence="2">Uncharacterized protein</fullName>
    </submittedName>
</protein>
<reference evidence="2 3" key="1">
    <citation type="submission" date="2015-03" db="EMBL/GenBank/DDBJ databases">
        <title>Genome assembly of Sandaracinus amylolyticus DSM 53668.</title>
        <authorList>
            <person name="Sharma G."/>
            <person name="Subramanian S."/>
        </authorList>
    </citation>
    <scope>NUCLEOTIDE SEQUENCE [LARGE SCALE GENOMIC DNA]</scope>
    <source>
        <strain evidence="2 3">DSM 53668</strain>
    </source>
</reference>
<evidence type="ECO:0000313" key="2">
    <source>
        <dbReference type="EMBL" id="AKF06497.1"/>
    </source>
</evidence>
<dbReference type="KEGG" id="samy:DB32_003646"/>
<sequence>MNGWAALVLSSFAPADDAGGLVKSGDEIDWGAAWTRFTSTMSAKGRLGAYAGLVICVFAPLLAMGRFATIARLSITERARALDVLLSHRSFAIRELTLLLKIVACMAIFRSSAARERSGYDRPVGSAKLRLPTLATEAA</sequence>
<gene>
    <name evidence="2" type="ORF">DB32_003646</name>
</gene>
<dbReference type="Proteomes" id="UP000034883">
    <property type="component" value="Chromosome"/>
</dbReference>
<dbReference type="STRING" id="927083.DB32_003646"/>